<dbReference type="GO" id="GO:0008466">
    <property type="term" value="F:glycogenin glucosyltransferase activity"/>
    <property type="evidence" value="ECO:0007669"/>
    <property type="project" value="UniProtKB-EC"/>
</dbReference>
<evidence type="ECO:0000256" key="14">
    <source>
        <dbReference type="SAM" id="Coils"/>
    </source>
</evidence>
<dbReference type="FunFam" id="3.90.550.10:FF:000092">
    <property type="entry name" value="Glycogenin 2"/>
    <property type="match status" value="1"/>
</dbReference>
<evidence type="ECO:0000313" key="16">
    <source>
        <dbReference type="EMBL" id="GAN10158.1"/>
    </source>
</evidence>
<keyword evidence="6" id="KW-0320">Glycogen biosynthesis</keyword>
<dbReference type="Gene3D" id="3.90.550.10">
    <property type="entry name" value="Spore Coat Polysaccharide Biosynthesis Protein SpsA, Chain A"/>
    <property type="match status" value="1"/>
</dbReference>
<keyword evidence="17" id="KW-1185">Reference proteome</keyword>
<feature type="region of interest" description="Disordered" evidence="15">
    <location>
        <begin position="297"/>
        <end position="316"/>
    </location>
</feature>
<dbReference type="Proteomes" id="UP000053815">
    <property type="component" value="Unassembled WGS sequence"/>
</dbReference>
<dbReference type="InterPro" id="IPR050587">
    <property type="entry name" value="GNT1/Glycosyltrans_8"/>
</dbReference>
<sequence>MEAYVTLVATDSYAAGALVLAHRLRDLGSSKEIVCLVTPNISSQVQDILSNICTLVQVDTLRSSDYENLQLLGRPELDITFTKIQLWKLTQYKKIVFLDADTYPIQNIDQLFERPSFSAAPDAGWPDCFNSGVFVTEPSDAVYSELCQLASDKGSFDGGDQGLLNSFFSTWPISREHRLPFTFNTTPTSQYGYAPAQNEFGQNISIVHFIGENKPWKYQRFADGKVLPLGSTWEGTKHMIQAWWNTWDTYYGQTSPYHLLSGEFDNKFDDGFQTRPIVPFDESVKNAWDNQPMDWDHRRRQTQPMPPISSITIGQPDWLVQEAERRRQLEEQEQTRRREEEENRRYDEEQRRQEEDTKRREEEERSREEHDKRNHGHRQDHHHEEGHPHHHHDNYHDGNHSHEQQHHNSDQHHHHHHEEHNHHSQEHHQEHHAPKEYSMIEWDPAHQEPPNTGSLGADIPDLSSFRNVWDQPRNEQASRWVAPAHQPEPQIMTKPEYAHYNAHDYAPDAYYAPIHHEFNPPPAPAEPEPEPVVRHRHEEHHHHHYEEPQHPPSFPWDNKPDHFPPPTRVWQDEQPTSQPEEQVHYHQPEESKHHYQDYDNHAHEEHHQEHHRHKEHHETPPQPQHEQHSLSIVIDHHDEQQAEHTVQQSSETHHAQAQEEKTPSPVIEQLQQQDEEFWEEDQQPTFAIDAMMSPSAQNKIDEFIASLNEGEDEEISDRDLIPIKFKPTSRLSGMYTPSPSGSRVNSRTGSRSNSRSGSRRASVSNSRRNSVIIINKPSLPLAQPQPLPQQSLADSIIAAPTFTIPDDDDTFAQQSQKLFAASSSMFSRKTPYTSAAVTPAISLTSDEFGAEGYFDDAEEKEGQEQEGYILKSDFLNEAQYSLHNSLVESTTTEEWNPLNALNKLKEHSESMVLRQSLQEALVKTAKEQQEKEKAELAAAVITTADEPVSIATATITTSAEAPTSYEILPINKTPSKKKKYAFRSTWDEEEYDLPSALVSGESSPRTPIARSMSSSDLTKEIEMEKERYRQQRASLMLAQPQAAVASMLEAELDLSRGTLFKRRYYDASNDQTNVIQSSERITQETSEFIESDSDEEEGATDFVAYYDDYVIREAQKRLRALLTGEEVDNETEMPEPIGGPKYNNSDSMTSKRPPHMYQYSEVKEPQPLSLLWNSRSYASNFGFGPKHKLSIYHSGLIPTEDIAEEIKSLSTEIVVKEDPYTKKHRLAKEAEERRLKAEQERLEEEILLKEILEEEEGPKASIDDAWSTLNEIKIESVLGASSESTKNESKGKDSPFSITNTIVTSPTKGRDESAMLSKNKIAESPCATNALEIPDAAASTCIISPESPIPIQTVNEKKPIVTHQTSSSSSSSTSSISSSTTTSRYAFTSYTSTSAKETSQTTTKKSNVCYLSNRTDRK</sequence>
<evidence type="ECO:0000256" key="3">
    <source>
        <dbReference type="ARBA" id="ARBA00022490"/>
    </source>
</evidence>
<dbReference type="InterPro" id="IPR029044">
    <property type="entry name" value="Nucleotide-diphossugar_trans"/>
</dbReference>
<dbReference type="GO" id="GO:0046872">
    <property type="term" value="F:metal ion binding"/>
    <property type="evidence" value="ECO:0007669"/>
    <property type="project" value="UniProtKB-KW"/>
</dbReference>
<gene>
    <name evidence="16" type="ORF">MAM1_0325d09695</name>
</gene>
<feature type="region of interest" description="Disordered" evidence="15">
    <location>
        <begin position="520"/>
        <end position="665"/>
    </location>
</feature>
<dbReference type="CDD" id="cd02537">
    <property type="entry name" value="GT8_Glycogenin"/>
    <property type="match status" value="1"/>
</dbReference>
<comment type="catalytic activity">
    <reaction evidence="11">
        <text>[1,4-alpha-D-glucosyl](n)-L-tyrosyl-[glycogenin] + UDP-alpha-D-glucose = [1,4-alpha-D-glucosyl](n+1)-L-tyrosyl-[glycogenin] + UDP + H(+)</text>
        <dbReference type="Rhea" id="RHEA:56560"/>
        <dbReference type="Rhea" id="RHEA-COMP:14606"/>
        <dbReference type="Rhea" id="RHEA-COMP:14607"/>
        <dbReference type="ChEBI" id="CHEBI:15378"/>
        <dbReference type="ChEBI" id="CHEBI:58223"/>
        <dbReference type="ChEBI" id="CHEBI:58885"/>
        <dbReference type="ChEBI" id="CHEBI:140574"/>
        <dbReference type="EC" id="2.4.1.186"/>
    </reaction>
</comment>
<comment type="cofactor">
    <cofactor evidence="1">
        <name>Mn(2+)</name>
        <dbReference type="ChEBI" id="CHEBI:29035"/>
    </cofactor>
</comment>
<feature type="region of interest" description="Disordered" evidence="15">
    <location>
        <begin position="325"/>
        <end position="433"/>
    </location>
</feature>
<dbReference type="EC" id="2.4.1.186" evidence="10"/>
<feature type="compositionally biased region" description="Basic residues" evidence="15">
    <location>
        <begin position="534"/>
        <end position="543"/>
    </location>
</feature>
<feature type="compositionally biased region" description="Polar residues" evidence="15">
    <location>
        <begin position="1000"/>
        <end position="1016"/>
    </location>
</feature>
<feature type="compositionally biased region" description="Polar residues" evidence="15">
    <location>
        <begin position="1384"/>
        <end position="1418"/>
    </location>
</feature>
<name>A0A0C9N6D9_9FUNG</name>
<dbReference type="EMBL" id="DF836614">
    <property type="protein sequence ID" value="GAN10158.1"/>
    <property type="molecule type" value="Genomic_DNA"/>
</dbReference>
<keyword evidence="4" id="KW-0808">Transferase</keyword>
<feature type="compositionally biased region" description="Basic and acidic residues" evidence="15">
    <location>
        <begin position="394"/>
        <end position="411"/>
    </location>
</feature>
<evidence type="ECO:0000256" key="12">
    <source>
        <dbReference type="ARBA" id="ARBA00052293"/>
    </source>
</evidence>
<evidence type="ECO:0000256" key="15">
    <source>
        <dbReference type="SAM" id="MobiDB-lite"/>
    </source>
</evidence>
<feature type="region of interest" description="Disordered" evidence="15">
    <location>
        <begin position="1129"/>
        <end position="1152"/>
    </location>
</feature>
<dbReference type="InterPro" id="IPR002495">
    <property type="entry name" value="Glyco_trans_8"/>
</dbReference>
<feature type="compositionally biased region" description="Low complexity" evidence="15">
    <location>
        <begin position="740"/>
        <end position="769"/>
    </location>
</feature>
<evidence type="ECO:0000256" key="6">
    <source>
        <dbReference type="ARBA" id="ARBA00023056"/>
    </source>
</evidence>
<feature type="region of interest" description="Disordered" evidence="15">
    <location>
        <begin position="997"/>
        <end position="1018"/>
    </location>
</feature>
<organism evidence="16">
    <name type="scientific">Mucor ambiguus</name>
    <dbReference type="NCBI Taxonomy" id="91626"/>
    <lineage>
        <taxon>Eukaryota</taxon>
        <taxon>Fungi</taxon>
        <taxon>Fungi incertae sedis</taxon>
        <taxon>Mucoromycota</taxon>
        <taxon>Mucoromycotina</taxon>
        <taxon>Mucoromycetes</taxon>
        <taxon>Mucorales</taxon>
        <taxon>Mucorineae</taxon>
        <taxon>Mucoraceae</taxon>
        <taxon>Mucor</taxon>
    </lineage>
</organism>
<evidence type="ECO:0000256" key="5">
    <source>
        <dbReference type="ARBA" id="ARBA00022723"/>
    </source>
</evidence>
<protein>
    <recommendedName>
        <fullName evidence="10">glycogenin glucosyltransferase</fullName>
        <ecNumber evidence="10">2.4.1.186</ecNumber>
    </recommendedName>
</protein>
<evidence type="ECO:0000256" key="4">
    <source>
        <dbReference type="ARBA" id="ARBA00022679"/>
    </source>
</evidence>
<feature type="coiled-coil region" evidence="14">
    <location>
        <begin position="1220"/>
        <end position="1255"/>
    </location>
</feature>
<evidence type="ECO:0000256" key="10">
    <source>
        <dbReference type="ARBA" id="ARBA00038934"/>
    </source>
</evidence>
<feature type="region of interest" description="Disordered" evidence="15">
    <location>
        <begin position="729"/>
        <end position="769"/>
    </location>
</feature>
<dbReference type="GO" id="GO:0005978">
    <property type="term" value="P:glycogen biosynthetic process"/>
    <property type="evidence" value="ECO:0007669"/>
    <property type="project" value="UniProtKB-KW"/>
</dbReference>
<dbReference type="STRING" id="91626.A0A0C9N6D9"/>
<evidence type="ECO:0000313" key="17">
    <source>
        <dbReference type="Proteomes" id="UP000053815"/>
    </source>
</evidence>
<keyword evidence="14" id="KW-0175">Coiled coil</keyword>
<dbReference type="GO" id="GO:0005737">
    <property type="term" value="C:cytoplasm"/>
    <property type="evidence" value="ECO:0007669"/>
    <property type="project" value="UniProtKB-SubCell"/>
</dbReference>
<comment type="subcellular location">
    <subcellularLocation>
        <location evidence="2">Cytoplasm</location>
    </subcellularLocation>
</comment>
<evidence type="ECO:0000256" key="7">
    <source>
        <dbReference type="ARBA" id="ARBA00023180"/>
    </source>
</evidence>
<evidence type="ECO:0000256" key="1">
    <source>
        <dbReference type="ARBA" id="ARBA00001936"/>
    </source>
</evidence>
<dbReference type="SUPFAM" id="SSF53448">
    <property type="entry name" value="Nucleotide-diphospho-sugar transferases"/>
    <property type="match status" value="1"/>
</dbReference>
<feature type="compositionally biased region" description="Basic and acidic residues" evidence="15">
    <location>
        <begin position="418"/>
        <end position="433"/>
    </location>
</feature>
<reference evidence="16" key="1">
    <citation type="submission" date="2014-09" db="EMBL/GenBank/DDBJ databases">
        <title>Draft genome sequence of an oleaginous Mucoromycotina fungus Mucor ambiguus NBRC6742.</title>
        <authorList>
            <person name="Takeda I."/>
            <person name="Yamane N."/>
            <person name="Morita T."/>
            <person name="Tamano K."/>
            <person name="Machida M."/>
            <person name="Baker S."/>
            <person name="Koike H."/>
        </authorList>
    </citation>
    <scope>NUCLEOTIDE SEQUENCE</scope>
    <source>
        <strain evidence="16">NBRC 6742</strain>
    </source>
</reference>
<evidence type="ECO:0000256" key="13">
    <source>
        <dbReference type="ARBA" id="ARBA00057883"/>
    </source>
</evidence>
<feature type="compositionally biased region" description="Basic and acidic residues" evidence="15">
    <location>
        <begin position="325"/>
        <end position="372"/>
    </location>
</feature>
<comment type="function">
    <text evidence="13">Self-glucosylating initiator of glycogen synthesis. It catalyzes the formation of a short alpha (1,4)-glucosyl chain covalently attached via a glucose 1-O-tyrosyl linkage to internal tyrosine residues and these chains act as primers for the elongation reaction catalyzed by glycogen synthase.</text>
</comment>
<evidence type="ECO:0000256" key="2">
    <source>
        <dbReference type="ARBA" id="ARBA00004496"/>
    </source>
</evidence>
<feature type="compositionally biased region" description="Basic and acidic residues" evidence="15">
    <location>
        <begin position="581"/>
        <end position="608"/>
    </location>
</feature>
<comment type="similarity">
    <text evidence="9">Belongs to the glycosyltransferase 8 family. Glycogenin subfamily.</text>
</comment>
<accession>A0A0C9N6D9</accession>
<feature type="compositionally biased region" description="Polar residues" evidence="15">
    <location>
        <begin position="1296"/>
        <end position="1307"/>
    </location>
</feature>
<comment type="catalytic activity">
    <reaction evidence="12">
        <text>L-tyrosyl-[glycogenin] + UDP-alpha-D-glucose = alpha-D-glucosyl-L-tyrosyl-[glycogenin] + UDP + H(+)</text>
        <dbReference type="Rhea" id="RHEA:23360"/>
        <dbReference type="Rhea" id="RHEA-COMP:14604"/>
        <dbReference type="Rhea" id="RHEA-COMP:14605"/>
        <dbReference type="ChEBI" id="CHEBI:15378"/>
        <dbReference type="ChEBI" id="CHEBI:46858"/>
        <dbReference type="ChEBI" id="CHEBI:58223"/>
        <dbReference type="ChEBI" id="CHEBI:58885"/>
        <dbReference type="ChEBI" id="CHEBI:140573"/>
        <dbReference type="EC" id="2.4.1.186"/>
    </reaction>
</comment>
<feature type="region of interest" description="Disordered" evidence="15">
    <location>
        <begin position="1353"/>
        <end position="1418"/>
    </location>
</feature>
<proteinExistence type="inferred from homology"/>
<feature type="compositionally biased region" description="Basic and acidic residues" evidence="15">
    <location>
        <begin position="651"/>
        <end position="662"/>
    </location>
</feature>
<evidence type="ECO:0000256" key="11">
    <source>
        <dbReference type="ARBA" id="ARBA00050886"/>
    </source>
</evidence>
<keyword evidence="5" id="KW-0479">Metal-binding</keyword>
<dbReference type="OrthoDB" id="2014201at2759"/>
<dbReference type="PANTHER" id="PTHR11183">
    <property type="entry name" value="GLYCOGENIN SUBFAMILY MEMBER"/>
    <property type="match status" value="1"/>
</dbReference>
<keyword evidence="7" id="KW-0325">Glycoprotein</keyword>
<evidence type="ECO:0000256" key="9">
    <source>
        <dbReference type="ARBA" id="ARBA00038162"/>
    </source>
</evidence>
<feature type="region of interest" description="Disordered" evidence="15">
    <location>
        <begin position="1280"/>
        <end position="1314"/>
    </location>
</feature>
<keyword evidence="8" id="KW-0464">Manganese</keyword>
<evidence type="ECO:0000256" key="8">
    <source>
        <dbReference type="ARBA" id="ARBA00023211"/>
    </source>
</evidence>
<feature type="compositionally biased region" description="Low complexity" evidence="15">
    <location>
        <begin position="1365"/>
        <end position="1383"/>
    </location>
</feature>
<keyword evidence="3" id="KW-0963">Cytoplasm</keyword>
<dbReference type="Pfam" id="PF01501">
    <property type="entry name" value="Glyco_transf_8"/>
    <property type="match status" value="1"/>
</dbReference>
<feature type="compositionally biased region" description="Polar residues" evidence="15">
    <location>
        <begin position="729"/>
        <end position="739"/>
    </location>
</feature>